<reference evidence="1" key="2">
    <citation type="journal article" date="2020" name="Nat. Commun.">
        <title>Large-scale genome sequencing of mycorrhizal fungi provides insights into the early evolution of symbiotic traits.</title>
        <authorList>
            <person name="Miyauchi S."/>
            <person name="Kiss E."/>
            <person name="Kuo A."/>
            <person name="Drula E."/>
            <person name="Kohler A."/>
            <person name="Sanchez-Garcia M."/>
            <person name="Morin E."/>
            <person name="Andreopoulos B."/>
            <person name="Barry K.W."/>
            <person name="Bonito G."/>
            <person name="Buee M."/>
            <person name="Carver A."/>
            <person name="Chen C."/>
            <person name="Cichocki N."/>
            <person name="Clum A."/>
            <person name="Culley D."/>
            <person name="Crous P.W."/>
            <person name="Fauchery L."/>
            <person name="Girlanda M."/>
            <person name="Hayes R.D."/>
            <person name="Keri Z."/>
            <person name="LaButti K."/>
            <person name="Lipzen A."/>
            <person name="Lombard V."/>
            <person name="Magnuson J."/>
            <person name="Maillard F."/>
            <person name="Murat C."/>
            <person name="Nolan M."/>
            <person name="Ohm R.A."/>
            <person name="Pangilinan J."/>
            <person name="Pereira M.F."/>
            <person name="Perotto S."/>
            <person name="Peter M."/>
            <person name="Pfister S."/>
            <person name="Riley R."/>
            <person name="Sitrit Y."/>
            <person name="Stielow J.B."/>
            <person name="Szollosi G."/>
            <person name="Zifcakova L."/>
            <person name="Stursova M."/>
            <person name="Spatafora J.W."/>
            <person name="Tedersoo L."/>
            <person name="Vaario L.M."/>
            <person name="Yamada A."/>
            <person name="Yan M."/>
            <person name="Wang P."/>
            <person name="Xu J."/>
            <person name="Bruns T."/>
            <person name="Baldrian P."/>
            <person name="Vilgalys R."/>
            <person name="Dunand C."/>
            <person name="Henrissat B."/>
            <person name="Grigoriev I.V."/>
            <person name="Hibbett D."/>
            <person name="Nagy L.G."/>
            <person name="Martin F.M."/>
        </authorList>
    </citation>
    <scope>NUCLEOTIDE SEQUENCE</scope>
    <source>
        <strain evidence="1">P2</strain>
    </source>
</reference>
<evidence type="ECO:0000313" key="2">
    <source>
        <dbReference type="Proteomes" id="UP000886501"/>
    </source>
</evidence>
<sequence>MFEYITARILHTPLGKRVDELLAKAQALDSPGRDDSPQRSPSLSNMLNEMATHSRRIQDRISPETPRTRTTTRNSNFGPPSLPSQESIIYSLYATPASSPDYSVIAYNHRFPQNAVRPQRRPLRRHCRPPPVYSETDPNASISVTLSEMGLCVRGDVAPQLPPPYSSLPGLSTHVNN</sequence>
<dbReference type="Proteomes" id="UP000886501">
    <property type="component" value="Unassembled WGS sequence"/>
</dbReference>
<name>A0ACB6ZMT3_THEGA</name>
<accession>A0ACB6ZMT3</accession>
<gene>
    <name evidence="1" type="ORF">BDM02DRAFT_3267636</name>
</gene>
<protein>
    <submittedName>
        <fullName evidence="1">Uncharacterized protein</fullName>
    </submittedName>
</protein>
<keyword evidence="2" id="KW-1185">Reference proteome</keyword>
<evidence type="ECO:0000313" key="1">
    <source>
        <dbReference type="EMBL" id="KAF9650907.1"/>
    </source>
</evidence>
<proteinExistence type="predicted"/>
<organism evidence="1 2">
    <name type="scientific">Thelephora ganbajun</name>
    <name type="common">Ganba fungus</name>
    <dbReference type="NCBI Taxonomy" id="370292"/>
    <lineage>
        <taxon>Eukaryota</taxon>
        <taxon>Fungi</taxon>
        <taxon>Dikarya</taxon>
        <taxon>Basidiomycota</taxon>
        <taxon>Agaricomycotina</taxon>
        <taxon>Agaricomycetes</taxon>
        <taxon>Thelephorales</taxon>
        <taxon>Thelephoraceae</taxon>
        <taxon>Thelephora</taxon>
    </lineage>
</organism>
<dbReference type="EMBL" id="MU117980">
    <property type="protein sequence ID" value="KAF9650907.1"/>
    <property type="molecule type" value="Genomic_DNA"/>
</dbReference>
<reference evidence="1" key="1">
    <citation type="submission" date="2019-10" db="EMBL/GenBank/DDBJ databases">
        <authorList>
            <consortium name="DOE Joint Genome Institute"/>
            <person name="Kuo A."/>
            <person name="Miyauchi S."/>
            <person name="Kiss E."/>
            <person name="Drula E."/>
            <person name="Kohler A."/>
            <person name="Sanchez-Garcia M."/>
            <person name="Andreopoulos B."/>
            <person name="Barry K.W."/>
            <person name="Bonito G."/>
            <person name="Buee M."/>
            <person name="Carver A."/>
            <person name="Chen C."/>
            <person name="Cichocki N."/>
            <person name="Clum A."/>
            <person name="Culley D."/>
            <person name="Crous P.W."/>
            <person name="Fauchery L."/>
            <person name="Girlanda M."/>
            <person name="Hayes R."/>
            <person name="Keri Z."/>
            <person name="Labutti K."/>
            <person name="Lipzen A."/>
            <person name="Lombard V."/>
            <person name="Magnuson J."/>
            <person name="Maillard F."/>
            <person name="Morin E."/>
            <person name="Murat C."/>
            <person name="Nolan M."/>
            <person name="Ohm R."/>
            <person name="Pangilinan J."/>
            <person name="Pereira M."/>
            <person name="Perotto S."/>
            <person name="Peter M."/>
            <person name="Riley R."/>
            <person name="Sitrit Y."/>
            <person name="Stielow B."/>
            <person name="Szollosi G."/>
            <person name="Zifcakova L."/>
            <person name="Stursova M."/>
            <person name="Spatafora J.W."/>
            <person name="Tedersoo L."/>
            <person name="Vaario L.-M."/>
            <person name="Yamada A."/>
            <person name="Yan M."/>
            <person name="Wang P."/>
            <person name="Xu J."/>
            <person name="Bruns T."/>
            <person name="Baldrian P."/>
            <person name="Vilgalys R."/>
            <person name="Henrissat B."/>
            <person name="Grigoriev I.V."/>
            <person name="Hibbett D."/>
            <person name="Nagy L.G."/>
            <person name="Martin F.M."/>
        </authorList>
    </citation>
    <scope>NUCLEOTIDE SEQUENCE</scope>
    <source>
        <strain evidence="1">P2</strain>
    </source>
</reference>
<comment type="caution">
    <text evidence="1">The sequence shown here is derived from an EMBL/GenBank/DDBJ whole genome shotgun (WGS) entry which is preliminary data.</text>
</comment>